<name>A0AAD9XSD8_9ROSI</name>
<dbReference type="Gene3D" id="3.40.395.10">
    <property type="entry name" value="Adenoviral Proteinase, Chain A"/>
    <property type="match status" value="1"/>
</dbReference>
<keyword evidence="3" id="KW-0378">Hydrolase</keyword>
<reference evidence="6" key="1">
    <citation type="journal article" date="2023" name="Plant J.">
        <title>Genome sequences and population genomics provide insights into the demographic history, inbreeding, and mutation load of two 'living fossil' tree species of Dipteronia.</title>
        <authorList>
            <person name="Feng Y."/>
            <person name="Comes H.P."/>
            <person name="Chen J."/>
            <person name="Zhu S."/>
            <person name="Lu R."/>
            <person name="Zhang X."/>
            <person name="Li P."/>
            <person name="Qiu J."/>
            <person name="Olsen K.M."/>
            <person name="Qiu Y."/>
        </authorList>
    </citation>
    <scope>NUCLEOTIDE SEQUENCE</scope>
    <source>
        <strain evidence="6">KIB01</strain>
    </source>
</reference>
<evidence type="ECO:0000313" key="6">
    <source>
        <dbReference type="EMBL" id="KAK2664919.1"/>
    </source>
</evidence>
<dbReference type="AlphaFoldDB" id="A0AAD9XSD8"/>
<sequence>MGGTKLLESLKIKECDRFPSRVTGYCNWESIRLIKSRLTPKQLELFGVTCFGHFLNVGDMVLSGQFCHHILLRECHVKNANENTSSLWYHVGNGVILFSPVEFCLVSRLAFGAYSESTLEIFKRKDNRLLRSYFQDSKVHVKMSIVWLRNLGPNNKYSDDDIMKLALILILEMTSVGKDDRTSILYWALQLVDDLDAFNKFPTFNSLSTCLLGRDDKFKNKLNDKLKENVDGPVKRKVERYNVYGLVTAFQIWAIEAIPKWVTLGYAVRVNNVAPRILNWQCTETPTFVEIQKSIFKFKSLTIYKKLGPSDEEARKPYWTGMDQLQYVSPNVDGYGDEEDDDEDDVEDDVEDDLDDTNHNDIDGDHSTKIFTQVEVGGKKKKLMKLEQLQKIMDAIQLQQNALQDQMTYMQNSLMDEMRMGFLRLTELICLNKATEKLNEEKTIDVSQKENIHDYQPSVSRVVKSPEFVVVSETSEDVKQLTRPPKLTIKVPRDRKRAAVTVSPYIDPTTKRPRKPKMPEFGSISQVDDDIILFPANVNGNHWVAVEVDLKERVIKVFDSMSDAYNVDEILKWATCLRKMLPLLLMHAMPDTYTDPSSFMVERPSEGVPHQRNQYVFVYVLMLIVCLT</sequence>
<keyword evidence="7" id="KW-1185">Reference proteome</keyword>
<evidence type="ECO:0000256" key="1">
    <source>
        <dbReference type="ARBA" id="ARBA00005234"/>
    </source>
</evidence>
<evidence type="ECO:0000313" key="7">
    <source>
        <dbReference type="Proteomes" id="UP001280121"/>
    </source>
</evidence>
<dbReference type="EMBL" id="JANJYI010000001">
    <property type="protein sequence ID" value="KAK2664919.1"/>
    <property type="molecule type" value="Genomic_DNA"/>
</dbReference>
<evidence type="ECO:0000256" key="4">
    <source>
        <dbReference type="SAM" id="MobiDB-lite"/>
    </source>
</evidence>
<feature type="compositionally biased region" description="Acidic residues" evidence="4">
    <location>
        <begin position="335"/>
        <end position="355"/>
    </location>
</feature>
<proteinExistence type="inferred from homology"/>
<evidence type="ECO:0000256" key="2">
    <source>
        <dbReference type="ARBA" id="ARBA00022670"/>
    </source>
</evidence>
<accession>A0AAD9XSD8</accession>
<organism evidence="6 7">
    <name type="scientific">Dipteronia dyeriana</name>
    <dbReference type="NCBI Taxonomy" id="168575"/>
    <lineage>
        <taxon>Eukaryota</taxon>
        <taxon>Viridiplantae</taxon>
        <taxon>Streptophyta</taxon>
        <taxon>Embryophyta</taxon>
        <taxon>Tracheophyta</taxon>
        <taxon>Spermatophyta</taxon>
        <taxon>Magnoliopsida</taxon>
        <taxon>eudicotyledons</taxon>
        <taxon>Gunneridae</taxon>
        <taxon>Pentapetalae</taxon>
        <taxon>rosids</taxon>
        <taxon>malvids</taxon>
        <taxon>Sapindales</taxon>
        <taxon>Sapindaceae</taxon>
        <taxon>Hippocastanoideae</taxon>
        <taxon>Acereae</taxon>
        <taxon>Dipteronia</taxon>
    </lineage>
</organism>
<comment type="caution">
    <text evidence="6">The sequence shown here is derived from an EMBL/GenBank/DDBJ whole genome shotgun (WGS) entry which is preliminary data.</text>
</comment>
<protein>
    <recommendedName>
        <fullName evidence="5">Ubiquitin-like protease family profile domain-containing protein</fullName>
    </recommendedName>
</protein>
<feature type="domain" description="Ubiquitin-like protease family profile" evidence="5">
    <location>
        <begin position="527"/>
        <end position="615"/>
    </location>
</feature>
<evidence type="ECO:0000259" key="5">
    <source>
        <dbReference type="Pfam" id="PF02902"/>
    </source>
</evidence>
<dbReference type="GO" id="GO:0008234">
    <property type="term" value="F:cysteine-type peptidase activity"/>
    <property type="evidence" value="ECO:0007669"/>
    <property type="project" value="InterPro"/>
</dbReference>
<dbReference type="InterPro" id="IPR038765">
    <property type="entry name" value="Papain-like_cys_pep_sf"/>
</dbReference>
<dbReference type="Proteomes" id="UP001280121">
    <property type="component" value="Unassembled WGS sequence"/>
</dbReference>
<dbReference type="InterPro" id="IPR003653">
    <property type="entry name" value="Peptidase_C48_C"/>
</dbReference>
<dbReference type="GO" id="GO:0006508">
    <property type="term" value="P:proteolysis"/>
    <property type="evidence" value="ECO:0007669"/>
    <property type="project" value="UniProtKB-KW"/>
</dbReference>
<keyword evidence="2" id="KW-0645">Protease</keyword>
<dbReference type="PANTHER" id="PTHR48449">
    <property type="entry name" value="DUF1985 DOMAIN-CONTAINING PROTEIN"/>
    <property type="match status" value="1"/>
</dbReference>
<gene>
    <name evidence="6" type="ORF">Ddye_003493</name>
</gene>
<dbReference type="PANTHER" id="PTHR48449:SF1">
    <property type="entry name" value="DUF1985 DOMAIN-CONTAINING PROTEIN"/>
    <property type="match status" value="1"/>
</dbReference>
<feature type="region of interest" description="Disordered" evidence="4">
    <location>
        <begin position="330"/>
        <end position="364"/>
    </location>
</feature>
<comment type="similarity">
    <text evidence="1">Belongs to the peptidase C48 family.</text>
</comment>
<dbReference type="SUPFAM" id="SSF54001">
    <property type="entry name" value="Cysteine proteinases"/>
    <property type="match status" value="1"/>
</dbReference>
<evidence type="ECO:0000256" key="3">
    <source>
        <dbReference type="ARBA" id="ARBA00022801"/>
    </source>
</evidence>
<dbReference type="Pfam" id="PF02902">
    <property type="entry name" value="Peptidase_C48"/>
    <property type="match status" value="1"/>
</dbReference>